<protein>
    <recommendedName>
        <fullName evidence="3">Tektin</fullName>
    </recommendedName>
</protein>
<evidence type="ECO:0000256" key="2">
    <source>
        <dbReference type="ARBA" id="ARBA00022490"/>
    </source>
</evidence>
<dbReference type="eggNOG" id="KOG2685">
    <property type="taxonomic scope" value="Eukaryota"/>
</dbReference>
<gene>
    <name evidence="4" type="ORF">KGM_210373</name>
</gene>
<accession>A0A212FDQ3</accession>
<evidence type="ECO:0000313" key="5">
    <source>
        <dbReference type="Proteomes" id="UP000007151"/>
    </source>
</evidence>
<dbReference type="InParanoid" id="A0A212FDQ3"/>
<dbReference type="GO" id="GO:0060294">
    <property type="term" value="P:cilium movement involved in cell motility"/>
    <property type="evidence" value="ECO:0007669"/>
    <property type="project" value="UniProtKB-UniRule"/>
</dbReference>
<dbReference type="PANTHER" id="PTHR19960">
    <property type="entry name" value="TEKTIN"/>
    <property type="match status" value="1"/>
</dbReference>
<keyword evidence="5" id="KW-1185">Reference proteome</keyword>
<evidence type="ECO:0000256" key="1">
    <source>
        <dbReference type="ARBA" id="ARBA00007209"/>
    </source>
</evidence>
<dbReference type="AlphaFoldDB" id="A0A212FDQ3"/>
<reference evidence="4 5" key="1">
    <citation type="journal article" date="2011" name="Cell">
        <title>The monarch butterfly genome yields insights into long-distance migration.</title>
        <authorList>
            <person name="Zhan S."/>
            <person name="Merlin C."/>
            <person name="Boore J.L."/>
            <person name="Reppert S.M."/>
        </authorList>
    </citation>
    <scope>NUCLEOTIDE SEQUENCE [LARGE SCALE GENOMIC DNA]</scope>
    <source>
        <strain evidence="4">F-2</strain>
    </source>
</reference>
<dbReference type="GO" id="GO:0005930">
    <property type="term" value="C:axoneme"/>
    <property type="evidence" value="ECO:0007669"/>
    <property type="project" value="UniProtKB-SubCell"/>
</dbReference>
<keyword evidence="3" id="KW-0966">Cell projection</keyword>
<comment type="subcellular location">
    <subcellularLocation>
        <location evidence="3">Cytoplasm</location>
        <location evidence="3">Cytoskeleton</location>
        <location evidence="3">Cilium axoneme</location>
    </subcellularLocation>
</comment>
<dbReference type="PRINTS" id="PR00511">
    <property type="entry name" value="TEKTIN"/>
</dbReference>
<organism evidence="4 5">
    <name type="scientific">Danaus plexippus plexippus</name>
    <dbReference type="NCBI Taxonomy" id="278856"/>
    <lineage>
        <taxon>Eukaryota</taxon>
        <taxon>Metazoa</taxon>
        <taxon>Ecdysozoa</taxon>
        <taxon>Arthropoda</taxon>
        <taxon>Hexapoda</taxon>
        <taxon>Insecta</taxon>
        <taxon>Pterygota</taxon>
        <taxon>Neoptera</taxon>
        <taxon>Endopterygota</taxon>
        <taxon>Lepidoptera</taxon>
        <taxon>Glossata</taxon>
        <taxon>Ditrysia</taxon>
        <taxon>Papilionoidea</taxon>
        <taxon>Nymphalidae</taxon>
        <taxon>Danainae</taxon>
        <taxon>Danaini</taxon>
        <taxon>Danaina</taxon>
        <taxon>Danaus</taxon>
        <taxon>Danaus</taxon>
    </lineage>
</organism>
<dbReference type="Pfam" id="PF03148">
    <property type="entry name" value="Tektin"/>
    <property type="match status" value="1"/>
</dbReference>
<dbReference type="GO" id="GO:0005634">
    <property type="term" value="C:nucleus"/>
    <property type="evidence" value="ECO:0007669"/>
    <property type="project" value="TreeGrafter"/>
</dbReference>
<dbReference type="STRING" id="278856.A0A212FDQ3"/>
<proteinExistence type="inferred from homology"/>
<evidence type="ECO:0000256" key="3">
    <source>
        <dbReference type="RuleBase" id="RU367040"/>
    </source>
</evidence>
<dbReference type="InterPro" id="IPR000435">
    <property type="entry name" value="Tektins"/>
</dbReference>
<sequence length="424" mass="51109">MDSSVPVYEKPHPSLTVLDWTRNIQRLQHEARCRRFESYELRQTANQLRNETSVTTRWDNYVNNELMRDRIFEVTSFREKQRFTKEQVRDETRALKEEKNNTELYLESLQIPLMVVSQCLTNRDTRVPSELTRDQLGEELRKELHIIENNKRVLTDVCHMGWEKIRDLNNVFCRLEREIQNKDDALELEYQVKDLNRDCSDISYKMDPTRIPPDTMTEESYVHCIENTIQIANQLMRESKTLRETMFRSCEQARNQMYDQSQRVEAVMRRRVYDVQRARNEMEWQKYKLETNLQKQDREIEALRAAVADKINPTKLVHTRLEIRTRRPVLERVEDKPMRGLIEETERVQTSSKLLEQKLEDSLSIYHGMYNHYERLIKDLQYKNQALETDRRLIEIRKPLHKDNETDFKRNVGYCHMSDELVTD</sequence>
<comment type="similarity">
    <text evidence="1 3">Belongs to the tektin family.</text>
</comment>
<keyword evidence="2" id="KW-0963">Cytoplasm</keyword>
<dbReference type="GO" id="GO:0015630">
    <property type="term" value="C:microtubule cytoskeleton"/>
    <property type="evidence" value="ECO:0007669"/>
    <property type="project" value="UniProtKB-UniRule"/>
</dbReference>
<comment type="caution">
    <text evidence="4">The sequence shown here is derived from an EMBL/GenBank/DDBJ whole genome shotgun (WGS) entry which is preliminary data.</text>
</comment>
<dbReference type="PANTHER" id="PTHR19960:SF7">
    <property type="entry name" value="TEKTIN"/>
    <property type="match status" value="1"/>
</dbReference>
<evidence type="ECO:0000313" key="4">
    <source>
        <dbReference type="EMBL" id="OWR51905.1"/>
    </source>
</evidence>
<name>A0A212FDQ3_DANPL</name>
<keyword evidence="3" id="KW-0969">Cilium</keyword>
<dbReference type="KEGG" id="dpl:KGM_210373"/>
<dbReference type="GO" id="GO:0060271">
    <property type="term" value="P:cilium assembly"/>
    <property type="evidence" value="ECO:0007669"/>
    <property type="project" value="UniProtKB-UniRule"/>
</dbReference>
<dbReference type="EMBL" id="AGBW02008998">
    <property type="protein sequence ID" value="OWR51905.1"/>
    <property type="molecule type" value="Genomic_DNA"/>
</dbReference>
<dbReference type="InterPro" id="IPR048256">
    <property type="entry name" value="Tektin-like"/>
</dbReference>
<dbReference type="Proteomes" id="UP000007151">
    <property type="component" value="Unassembled WGS sequence"/>
</dbReference>
<keyword evidence="3" id="KW-0282">Flagellum</keyword>